<dbReference type="InterPro" id="IPR015943">
    <property type="entry name" value="WD40/YVTN_repeat-like_dom_sf"/>
</dbReference>
<keyword evidence="2" id="KW-0677">Repeat</keyword>
<protein>
    <recommendedName>
        <fullName evidence="2">Target of rapamycin complex subunit lst8</fullName>
        <shortName evidence="2">TORC subunit lst8</shortName>
    </recommendedName>
</protein>
<comment type="subunit">
    <text evidence="2">Part of TORC1 complex. Part of the TORC2 complex.</text>
</comment>
<dbReference type="Gene3D" id="2.130.10.10">
    <property type="entry name" value="YVTN repeat-like/Quinoprotein amine dehydrogenase"/>
    <property type="match status" value="2"/>
</dbReference>
<dbReference type="EMBL" id="OU015569">
    <property type="protein sequence ID" value="CAG5094797.1"/>
    <property type="molecule type" value="Genomic_DNA"/>
</dbReference>
<evidence type="ECO:0000256" key="2">
    <source>
        <dbReference type="RuleBase" id="RU369068"/>
    </source>
</evidence>
<proteinExistence type="inferred from homology"/>
<keyword evidence="2" id="KW-0853">WD repeat</keyword>
<sequence>MTVVPILFTASYDSKVRLWYDLEQHQISMTCKDLPGHAPSMDIFVGHDGAGIPWSFIVTAGARGMISAYTLGTQSLHIDLSLQRSSNKSNQNVTCVRFSNEADNHKHLFATSYDAKVFLVMTSLIKQKFSADQQQEFMHNTGREIAAVETCELTPRHTRSDKNMGSLDYAATSCSVYRNGIECFVSDTHGQIWFWSPKADKESWLTLLYRNERTRPIQSIACDPCGEFLVATDWDGLIYFFSIKIVNESTDNDVVTSTVELIELTEPGWPYKAPTTVEKVYGLRVCWCHDAQRFAVSQSSGIISLFEMESAHVPRLLDNLVAGDETKWVWDLSFDSTGNFLVSGNSGGIVKLWKQNDSPTAEGPRWKCLKHREIKLQDFMDGRNTGVAHPSPTISSLIYRELPICIYEEMKQNDKVRQQKHNEKFGGFNQPR</sequence>
<dbReference type="Pfam" id="PF00400">
    <property type="entry name" value="WD40"/>
    <property type="match status" value="2"/>
</dbReference>
<dbReference type="SUPFAM" id="SSF101908">
    <property type="entry name" value="Putative isomerase YbhE"/>
    <property type="match status" value="1"/>
</dbReference>
<name>A0ABN7S8L8_OIKDI</name>
<evidence type="ECO:0000313" key="4">
    <source>
        <dbReference type="Proteomes" id="UP001158576"/>
    </source>
</evidence>
<dbReference type="InterPro" id="IPR037588">
    <property type="entry name" value="MLST8"/>
</dbReference>
<dbReference type="SMART" id="SM00320">
    <property type="entry name" value="WD40"/>
    <property type="match status" value="4"/>
</dbReference>
<evidence type="ECO:0000313" key="3">
    <source>
        <dbReference type="EMBL" id="CAG5094797.1"/>
    </source>
</evidence>
<reference evidence="3 4" key="1">
    <citation type="submission" date="2021-04" db="EMBL/GenBank/DDBJ databases">
        <authorList>
            <person name="Bliznina A."/>
        </authorList>
    </citation>
    <scope>NUCLEOTIDE SEQUENCE [LARGE SCALE GENOMIC DNA]</scope>
</reference>
<evidence type="ECO:0000256" key="1">
    <source>
        <dbReference type="ARBA" id="ARBA00009890"/>
    </source>
</evidence>
<keyword evidence="2" id="KW-0963">Cytoplasm</keyword>
<dbReference type="Proteomes" id="UP001158576">
    <property type="component" value="Chromosome XSR"/>
</dbReference>
<dbReference type="PANTHER" id="PTHR19842">
    <property type="entry name" value="G BETA-LIKE PROTEIN GBL"/>
    <property type="match status" value="1"/>
</dbReference>
<comment type="function">
    <text evidence="2">Subunit of TORC1 and TORC2, which regulate cell growth and survival in response to nutrient and hormonal signals.</text>
</comment>
<organism evidence="3 4">
    <name type="scientific">Oikopleura dioica</name>
    <name type="common">Tunicate</name>
    <dbReference type="NCBI Taxonomy" id="34765"/>
    <lineage>
        <taxon>Eukaryota</taxon>
        <taxon>Metazoa</taxon>
        <taxon>Chordata</taxon>
        <taxon>Tunicata</taxon>
        <taxon>Appendicularia</taxon>
        <taxon>Copelata</taxon>
        <taxon>Oikopleuridae</taxon>
        <taxon>Oikopleura</taxon>
    </lineage>
</organism>
<comment type="subcellular location">
    <subcellularLocation>
        <location evidence="2">Cytoplasm</location>
    </subcellularLocation>
</comment>
<dbReference type="InterPro" id="IPR001680">
    <property type="entry name" value="WD40_rpt"/>
</dbReference>
<accession>A0ABN7S8L8</accession>
<comment type="similarity">
    <text evidence="1 2">Belongs to the WD repeat LST8 family.</text>
</comment>
<dbReference type="PANTHER" id="PTHR19842:SF0">
    <property type="entry name" value="TARGET OF RAPAMYCIN COMPLEX SUBUNIT LST8"/>
    <property type="match status" value="1"/>
</dbReference>
<keyword evidence="4" id="KW-1185">Reference proteome</keyword>
<gene>
    <name evidence="3" type="ORF">OKIOD_LOCUS5432</name>
</gene>